<dbReference type="InterPro" id="IPR035971">
    <property type="entry name" value="CBD_sf"/>
</dbReference>
<keyword evidence="1" id="KW-0732">Signal</keyword>
<dbReference type="SUPFAM" id="SSF57180">
    <property type="entry name" value="Cellulose-binding domain"/>
    <property type="match status" value="2"/>
</dbReference>
<accession>A0A814ZFE2</accession>
<comment type="caution">
    <text evidence="3">The sequence shown here is derived from an EMBL/GenBank/DDBJ whole genome shotgun (WGS) entry which is preliminary data.</text>
</comment>
<proteinExistence type="predicted"/>
<evidence type="ECO:0000256" key="1">
    <source>
        <dbReference type="ARBA" id="ARBA00022729"/>
    </source>
</evidence>
<organism evidence="3 5">
    <name type="scientific">Didymodactylos carnosus</name>
    <dbReference type="NCBI Taxonomy" id="1234261"/>
    <lineage>
        <taxon>Eukaryota</taxon>
        <taxon>Metazoa</taxon>
        <taxon>Spiralia</taxon>
        <taxon>Gnathifera</taxon>
        <taxon>Rotifera</taxon>
        <taxon>Eurotatoria</taxon>
        <taxon>Bdelloidea</taxon>
        <taxon>Philodinida</taxon>
        <taxon>Philodinidae</taxon>
        <taxon>Didymodactylos</taxon>
    </lineage>
</organism>
<dbReference type="InterPro" id="IPR000254">
    <property type="entry name" value="CBD"/>
</dbReference>
<evidence type="ECO:0000313" key="5">
    <source>
        <dbReference type="Proteomes" id="UP000663829"/>
    </source>
</evidence>
<dbReference type="GO" id="GO:0005576">
    <property type="term" value="C:extracellular region"/>
    <property type="evidence" value="ECO:0007669"/>
    <property type="project" value="InterPro"/>
</dbReference>
<dbReference type="GO" id="GO:0030248">
    <property type="term" value="F:cellulose binding"/>
    <property type="evidence" value="ECO:0007669"/>
    <property type="project" value="InterPro"/>
</dbReference>
<feature type="domain" description="CBM1" evidence="2">
    <location>
        <begin position="59"/>
        <end position="109"/>
    </location>
</feature>
<dbReference type="OrthoDB" id="9984914at2759"/>
<dbReference type="Proteomes" id="UP000663829">
    <property type="component" value="Unassembled WGS sequence"/>
</dbReference>
<reference evidence="3" key="1">
    <citation type="submission" date="2021-02" db="EMBL/GenBank/DDBJ databases">
        <authorList>
            <person name="Nowell W R."/>
        </authorList>
    </citation>
    <scope>NUCLEOTIDE SEQUENCE</scope>
</reference>
<dbReference type="EMBL" id="CAJNOQ010010106">
    <property type="protein sequence ID" value="CAF1243090.1"/>
    <property type="molecule type" value="Genomic_DNA"/>
</dbReference>
<protein>
    <recommendedName>
        <fullName evidence="2">CBM1 domain-containing protein</fullName>
    </recommendedName>
</protein>
<dbReference type="EMBL" id="CAJOBC010011210">
    <property type="protein sequence ID" value="CAF4007184.1"/>
    <property type="molecule type" value="Genomic_DNA"/>
</dbReference>
<evidence type="ECO:0000313" key="4">
    <source>
        <dbReference type="EMBL" id="CAF4007184.1"/>
    </source>
</evidence>
<dbReference type="Proteomes" id="UP000681722">
    <property type="component" value="Unassembled WGS sequence"/>
</dbReference>
<dbReference type="GO" id="GO:0005975">
    <property type="term" value="P:carbohydrate metabolic process"/>
    <property type="evidence" value="ECO:0007669"/>
    <property type="project" value="InterPro"/>
</dbReference>
<evidence type="ECO:0000259" key="2">
    <source>
        <dbReference type="PROSITE" id="PS51164"/>
    </source>
</evidence>
<dbReference type="AlphaFoldDB" id="A0A814ZFE2"/>
<gene>
    <name evidence="3" type="ORF">GPM918_LOCUS25755</name>
    <name evidence="4" type="ORF">SRO942_LOCUS25791</name>
</gene>
<dbReference type="SMART" id="SM00236">
    <property type="entry name" value="fCBD"/>
    <property type="match status" value="5"/>
</dbReference>
<feature type="domain" description="CBM1" evidence="2">
    <location>
        <begin position="239"/>
        <end position="275"/>
    </location>
</feature>
<dbReference type="PROSITE" id="PS51164">
    <property type="entry name" value="CBM1_2"/>
    <property type="match status" value="3"/>
</dbReference>
<sequence length="285" mass="30917">MAAVATIPIQYIALGGRCGGEKDTREPLICAIGTYCFIQNENYGECRTSCPSNWYCQKQTLPEWAPCGGETYVGLTKCKESLQCEGYGTFPCDAGLTCFRRNKFFSSCQYSCPLNVGWECETQPYVSGVIAAGWDQCGGDGWRGPSVCPAGYVCYARTVWYSQCRPVNDCPADWICTGLFPTTTPAPIITAAPLVVPAYSQCNIVNGSVCAPGTACFRTNDLVSECRPSCPPGWACEIQTVPIGEQCGGEGYVGLRTCAPGLHCYYRSKWYGQCSDKCPAADWLC</sequence>
<keyword evidence="5" id="KW-1185">Reference proteome</keyword>
<evidence type="ECO:0000313" key="3">
    <source>
        <dbReference type="EMBL" id="CAF1243090.1"/>
    </source>
</evidence>
<name>A0A814ZFE2_9BILA</name>
<feature type="domain" description="CBM1" evidence="2">
    <location>
        <begin position="129"/>
        <end position="165"/>
    </location>
</feature>
<dbReference type="Pfam" id="PF00734">
    <property type="entry name" value="CBM_1"/>
    <property type="match status" value="2"/>
</dbReference>
<dbReference type="PROSITE" id="PS00562">
    <property type="entry name" value="CBM1_1"/>
    <property type="match status" value="1"/>
</dbReference>